<dbReference type="SUPFAM" id="SSF103473">
    <property type="entry name" value="MFS general substrate transporter"/>
    <property type="match status" value="1"/>
</dbReference>
<keyword evidence="3 5" id="KW-1133">Transmembrane helix</keyword>
<feature type="transmembrane region" description="Helical" evidence="5">
    <location>
        <begin position="375"/>
        <end position="398"/>
    </location>
</feature>
<feature type="transmembrane region" description="Helical" evidence="5">
    <location>
        <begin position="347"/>
        <end position="369"/>
    </location>
</feature>
<organism evidence="7 8">
    <name type="scientific">Arthrobacter gyeryongensis</name>
    <dbReference type="NCBI Taxonomy" id="1650592"/>
    <lineage>
        <taxon>Bacteria</taxon>
        <taxon>Bacillati</taxon>
        <taxon>Actinomycetota</taxon>
        <taxon>Actinomycetes</taxon>
        <taxon>Micrococcales</taxon>
        <taxon>Micrococcaceae</taxon>
        <taxon>Arthrobacter</taxon>
    </lineage>
</organism>
<dbReference type="InterPro" id="IPR020846">
    <property type="entry name" value="MFS_dom"/>
</dbReference>
<name>A0ABP9SS61_9MICC</name>
<evidence type="ECO:0000313" key="8">
    <source>
        <dbReference type="Proteomes" id="UP001500200"/>
    </source>
</evidence>
<feature type="transmembrane region" description="Helical" evidence="5">
    <location>
        <begin position="170"/>
        <end position="193"/>
    </location>
</feature>
<evidence type="ECO:0000256" key="5">
    <source>
        <dbReference type="SAM" id="Phobius"/>
    </source>
</evidence>
<feature type="transmembrane region" description="Helical" evidence="5">
    <location>
        <begin position="77"/>
        <end position="95"/>
    </location>
</feature>
<dbReference type="InterPro" id="IPR036259">
    <property type="entry name" value="MFS_trans_sf"/>
</dbReference>
<dbReference type="CDD" id="cd06174">
    <property type="entry name" value="MFS"/>
    <property type="match status" value="1"/>
</dbReference>
<keyword evidence="4 5" id="KW-0472">Membrane</keyword>
<dbReference type="RefSeq" id="WP_345453362.1">
    <property type="nucleotide sequence ID" value="NZ_BAABKK010000038.1"/>
</dbReference>
<feature type="transmembrane region" description="Helical" evidence="5">
    <location>
        <begin position="280"/>
        <end position="304"/>
    </location>
</feature>
<dbReference type="PANTHER" id="PTHR23527:SF1">
    <property type="entry name" value="BLL3282 PROTEIN"/>
    <property type="match status" value="1"/>
</dbReference>
<dbReference type="InterPro" id="IPR052952">
    <property type="entry name" value="MFS-Transporter"/>
</dbReference>
<protein>
    <recommendedName>
        <fullName evidence="6">Major facilitator superfamily (MFS) profile domain-containing protein</fullName>
    </recommendedName>
</protein>
<comment type="caution">
    <text evidence="7">The sequence shown here is derived from an EMBL/GenBank/DDBJ whole genome shotgun (WGS) entry which is preliminary data.</text>
</comment>
<dbReference type="InterPro" id="IPR011701">
    <property type="entry name" value="MFS"/>
</dbReference>
<evidence type="ECO:0000313" key="7">
    <source>
        <dbReference type="EMBL" id="GAA5201785.1"/>
    </source>
</evidence>
<feature type="domain" description="Major facilitator superfamily (MFS) profile" evidence="6">
    <location>
        <begin position="11"/>
        <end position="401"/>
    </location>
</feature>
<reference evidence="8" key="1">
    <citation type="journal article" date="2019" name="Int. J. Syst. Evol. Microbiol.">
        <title>The Global Catalogue of Microorganisms (GCM) 10K type strain sequencing project: providing services to taxonomists for standard genome sequencing and annotation.</title>
        <authorList>
            <consortium name="The Broad Institute Genomics Platform"/>
            <consortium name="The Broad Institute Genome Sequencing Center for Infectious Disease"/>
            <person name="Wu L."/>
            <person name="Ma J."/>
        </authorList>
    </citation>
    <scope>NUCLEOTIDE SEQUENCE [LARGE SCALE GENOMIC DNA]</scope>
    <source>
        <strain evidence="8">JCM 18514</strain>
    </source>
</reference>
<dbReference type="PROSITE" id="PS50850">
    <property type="entry name" value="MFS"/>
    <property type="match status" value="1"/>
</dbReference>
<evidence type="ECO:0000259" key="6">
    <source>
        <dbReference type="PROSITE" id="PS50850"/>
    </source>
</evidence>
<feature type="transmembrane region" description="Helical" evidence="5">
    <location>
        <begin position="247"/>
        <end position="268"/>
    </location>
</feature>
<gene>
    <name evidence="7" type="ORF">GCM10023346_46970</name>
</gene>
<feature type="transmembrane region" description="Helical" evidence="5">
    <location>
        <begin position="41"/>
        <end position="65"/>
    </location>
</feature>
<proteinExistence type="predicted"/>
<comment type="subcellular location">
    <subcellularLocation>
        <location evidence="1">Cell membrane</location>
        <topology evidence="1">Multi-pass membrane protein</topology>
    </subcellularLocation>
</comment>
<dbReference type="Pfam" id="PF07690">
    <property type="entry name" value="MFS_1"/>
    <property type="match status" value="1"/>
</dbReference>
<accession>A0ABP9SS61</accession>
<evidence type="ECO:0000256" key="3">
    <source>
        <dbReference type="ARBA" id="ARBA00022989"/>
    </source>
</evidence>
<evidence type="ECO:0000256" key="4">
    <source>
        <dbReference type="ARBA" id="ARBA00023136"/>
    </source>
</evidence>
<keyword evidence="2 5" id="KW-0812">Transmembrane</keyword>
<sequence>MPTPTRPPGKLPLAAMLATVAFGPMLLSSLSATSNMVIGELGISAAQFGLLGTACFAAGAIGNAAFGRFNDKQSDSLLLTLVVGMAAAALALAAVPSGYVLLLVASGLSGLAQSFPNGVTNRILVERVPEDKRISWIGVKQSGPQVSQLVASLAFPTIAAWIGWHGANAVGAVVAGILGILTVRTLAALPLLPKVPTLVDAHHPVPIPAVPVNNTTLIYALSAFGFVNGMGVQATNVYLSLYAVRELNFTLVLGGFAAAAAGAIGVVARVGWGRMMSRGMAAAPLLLLLAAMALSGALAFIMAGSTRSPAFLWLAVALHGASALGVSVVLMAAVVRSVPTSSMGMATGWVSAGQFGGFTIGPLTMGALISSPGGFTLGWSAVAIVYALCVLLALYLVLRRRRKELPGSQQLIAHPEANSTEDVCH</sequence>
<evidence type="ECO:0000256" key="1">
    <source>
        <dbReference type="ARBA" id="ARBA00004651"/>
    </source>
</evidence>
<feature type="transmembrane region" description="Helical" evidence="5">
    <location>
        <begin position="310"/>
        <end position="335"/>
    </location>
</feature>
<dbReference type="EMBL" id="BAABKK010000038">
    <property type="protein sequence ID" value="GAA5201785.1"/>
    <property type="molecule type" value="Genomic_DNA"/>
</dbReference>
<dbReference type="PANTHER" id="PTHR23527">
    <property type="entry name" value="BLL3282 PROTEIN"/>
    <property type="match status" value="1"/>
</dbReference>
<evidence type="ECO:0000256" key="2">
    <source>
        <dbReference type="ARBA" id="ARBA00022692"/>
    </source>
</evidence>
<keyword evidence="8" id="KW-1185">Reference proteome</keyword>
<dbReference type="Gene3D" id="1.20.1250.20">
    <property type="entry name" value="MFS general substrate transporter like domains"/>
    <property type="match status" value="2"/>
</dbReference>
<dbReference type="Proteomes" id="UP001500200">
    <property type="component" value="Unassembled WGS sequence"/>
</dbReference>